<keyword evidence="2" id="KW-1185">Reference proteome</keyword>
<protein>
    <submittedName>
        <fullName evidence="1">Uncharacterized protein</fullName>
    </submittedName>
</protein>
<dbReference type="Proteomes" id="UP001610818">
    <property type="component" value="Unassembled WGS sequence"/>
</dbReference>
<proteinExistence type="predicted"/>
<dbReference type="EMBL" id="JBIRGQ010000015">
    <property type="protein sequence ID" value="MFH8551833.1"/>
    <property type="molecule type" value="Genomic_DNA"/>
</dbReference>
<evidence type="ECO:0000313" key="1">
    <source>
        <dbReference type="EMBL" id="MFH8551833.1"/>
    </source>
</evidence>
<gene>
    <name evidence="1" type="ORF">ACH4F9_43345</name>
</gene>
<reference evidence="1 2" key="1">
    <citation type="submission" date="2024-10" db="EMBL/GenBank/DDBJ databases">
        <title>The Natural Products Discovery Center: Release of the First 8490 Sequenced Strains for Exploring Actinobacteria Biosynthetic Diversity.</title>
        <authorList>
            <person name="Kalkreuter E."/>
            <person name="Kautsar S.A."/>
            <person name="Yang D."/>
            <person name="Bader C.D."/>
            <person name="Teijaro C.N."/>
            <person name="Fluegel L."/>
            <person name="Davis C.M."/>
            <person name="Simpson J.R."/>
            <person name="Lauterbach L."/>
            <person name="Steele A.D."/>
            <person name="Gui C."/>
            <person name="Meng S."/>
            <person name="Li G."/>
            <person name="Viehrig K."/>
            <person name="Ye F."/>
            <person name="Su P."/>
            <person name="Kiefer A.F."/>
            <person name="Nichols A."/>
            <person name="Cepeda A.J."/>
            <person name="Yan W."/>
            <person name="Fan B."/>
            <person name="Jiang Y."/>
            <person name="Adhikari A."/>
            <person name="Zheng C.-J."/>
            <person name="Schuster L."/>
            <person name="Cowan T.M."/>
            <person name="Smanski M.J."/>
            <person name="Chevrette M.G."/>
            <person name="De Carvalho L.P.S."/>
            <person name="Shen B."/>
        </authorList>
    </citation>
    <scope>NUCLEOTIDE SEQUENCE [LARGE SCALE GENOMIC DNA]</scope>
    <source>
        <strain evidence="1 2">NPDC017990</strain>
    </source>
</reference>
<dbReference type="RefSeq" id="WP_397718918.1">
    <property type="nucleotide sequence ID" value="NZ_JBIRGN010000015.1"/>
</dbReference>
<evidence type="ECO:0000313" key="2">
    <source>
        <dbReference type="Proteomes" id="UP001610818"/>
    </source>
</evidence>
<sequence>MIRPDDRVGQQQALLDTTHAFVLFTAQYGHRTADVAFQQSGVPATLSWQSAAPHLPAPITAAARVTLPRDERYNCLDEITAVDNHFGS</sequence>
<accession>A0ABW7R3I1</accession>
<comment type="caution">
    <text evidence="1">The sequence shown here is derived from an EMBL/GenBank/DDBJ whole genome shotgun (WGS) entry which is preliminary data.</text>
</comment>
<name>A0ABW7R3I1_9ACTN</name>
<organism evidence="1 2">
    <name type="scientific">Streptomyces longisporoflavus</name>
    <dbReference type="NCBI Taxonomy" id="28044"/>
    <lineage>
        <taxon>Bacteria</taxon>
        <taxon>Bacillati</taxon>
        <taxon>Actinomycetota</taxon>
        <taxon>Actinomycetes</taxon>
        <taxon>Kitasatosporales</taxon>
        <taxon>Streptomycetaceae</taxon>
        <taxon>Streptomyces</taxon>
    </lineage>
</organism>